<keyword evidence="1" id="KW-0805">Transcription regulation</keyword>
<keyword evidence="3" id="KW-0804">Transcription</keyword>
<dbReference type="PANTHER" id="PTHR33204">
    <property type="entry name" value="TRANSCRIPTIONAL REGULATOR, MARR FAMILY"/>
    <property type="match status" value="1"/>
</dbReference>
<dbReference type="PANTHER" id="PTHR33204:SF37">
    <property type="entry name" value="HTH-TYPE TRANSCRIPTIONAL REGULATOR YODB"/>
    <property type="match status" value="1"/>
</dbReference>
<keyword evidence="6" id="KW-1185">Reference proteome</keyword>
<protein>
    <submittedName>
        <fullName evidence="5">Transcriptional regulator</fullName>
    </submittedName>
</protein>
<evidence type="ECO:0000256" key="2">
    <source>
        <dbReference type="ARBA" id="ARBA00023125"/>
    </source>
</evidence>
<evidence type="ECO:0000313" key="6">
    <source>
        <dbReference type="Proteomes" id="UP000266016"/>
    </source>
</evidence>
<evidence type="ECO:0000256" key="1">
    <source>
        <dbReference type="ARBA" id="ARBA00023015"/>
    </source>
</evidence>
<dbReference type="PROSITE" id="PS51118">
    <property type="entry name" value="HTH_HXLR"/>
    <property type="match status" value="1"/>
</dbReference>
<evidence type="ECO:0000256" key="3">
    <source>
        <dbReference type="ARBA" id="ARBA00023163"/>
    </source>
</evidence>
<keyword evidence="2" id="KW-0238">DNA-binding</keyword>
<dbReference type="GO" id="GO:0003677">
    <property type="term" value="F:DNA binding"/>
    <property type="evidence" value="ECO:0007669"/>
    <property type="project" value="UniProtKB-KW"/>
</dbReference>
<comment type="caution">
    <text evidence="5">The sequence shown here is derived from an EMBL/GenBank/DDBJ whole genome shotgun (WGS) entry which is preliminary data.</text>
</comment>
<organism evidence="5 6">
    <name type="scientific">Peribacillus asahii</name>
    <dbReference type="NCBI Taxonomy" id="228899"/>
    <lineage>
        <taxon>Bacteria</taxon>
        <taxon>Bacillati</taxon>
        <taxon>Bacillota</taxon>
        <taxon>Bacilli</taxon>
        <taxon>Bacillales</taxon>
        <taxon>Bacillaceae</taxon>
        <taxon>Peribacillus</taxon>
    </lineage>
</organism>
<feature type="domain" description="HTH hxlR-type" evidence="4">
    <location>
        <begin position="21"/>
        <end position="120"/>
    </location>
</feature>
<accession>A0A398B0V5</accession>
<dbReference type="Proteomes" id="UP000266016">
    <property type="component" value="Unassembled WGS sequence"/>
</dbReference>
<reference evidence="5 6" key="1">
    <citation type="submission" date="2018-08" db="EMBL/GenBank/DDBJ databases">
        <title>Bacillus jemisoniae sp. nov., Bacillus chryseoplanitiae sp. nov., Bacillus resnikiae sp. nov., and Bacillus frankliniae sp. nov., isolated from Viking spacecraft and associated surfaces.</title>
        <authorList>
            <person name="Seuylemezian A."/>
            <person name="Vaishampayan P."/>
        </authorList>
    </citation>
    <scope>NUCLEOTIDE SEQUENCE [LARGE SCALE GENOMIC DNA]</scope>
    <source>
        <strain evidence="5 6">MA001</strain>
    </source>
</reference>
<dbReference type="InterPro" id="IPR036388">
    <property type="entry name" value="WH-like_DNA-bd_sf"/>
</dbReference>
<name>A0A398B0V5_9BACI</name>
<dbReference type="InterPro" id="IPR002577">
    <property type="entry name" value="HTH_HxlR"/>
</dbReference>
<dbReference type="InterPro" id="IPR036390">
    <property type="entry name" value="WH_DNA-bd_sf"/>
</dbReference>
<dbReference type="SUPFAM" id="SSF46785">
    <property type="entry name" value="Winged helix' DNA-binding domain"/>
    <property type="match status" value="1"/>
</dbReference>
<dbReference type="Pfam" id="PF01638">
    <property type="entry name" value="HxlR"/>
    <property type="match status" value="1"/>
</dbReference>
<evidence type="ECO:0000313" key="5">
    <source>
        <dbReference type="EMBL" id="RID83321.1"/>
    </source>
</evidence>
<dbReference type="AlphaFoldDB" id="A0A398B0V5"/>
<proteinExistence type="predicted"/>
<gene>
    <name evidence="5" type="ORF">D1953_16575</name>
</gene>
<dbReference type="Gene3D" id="1.10.10.10">
    <property type="entry name" value="Winged helix-like DNA-binding domain superfamily/Winged helix DNA-binding domain"/>
    <property type="match status" value="1"/>
</dbReference>
<evidence type="ECO:0000259" key="4">
    <source>
        <dbReference type="PROSITE" id="PS51118"/>
    </source>
</evidence>
<sequence>MKSKWGSVLKKPNCETKLDVCSNYHSTIEFIGRKWMGIIIYTLMSGPKRYHEILSAVPGISDRLLTKRLNELVDVNIVNKHYLDSSTKKVEYTLTSSGVALKEVIVAIHHWIEVYEWEQNK</sequence>
<dbReference type="EMBL" id="QWVS01000037">
    <property type="protein sequence ID" value="RID83321.1"/>
    <property type="molecule type" value="Genomic_DNA"/>
</dbReference>